<accession>A0A0L8GIS7</accession>
<dbReference type="Pfam" id="PF05970">
    <property type="entry name" value="PIF1"/>
    <property type="match status" value="1"/>
</dbReference>
<dbReference type="PANTHER" id="PTHR10492">
    <property type="match status" value="1"/>
</dbReference>
<dbReference type="GO" id="GO:0006310">
    <property type="term" value="P:DNA recombination"/>
    <property type="evidence" value="ECO:0007669"/>
    <property type="project" value="UniProtKB-KW"/>
</dbReference>
<dbReference type="InterPro" id="IPR010285">
    <property type="entry name" value="DNA_helicase_pif1-like_DEAD"/>
</dbReference>
<comment type="similarity">
    <text evidence="1">Belongs to the helicase family.</text>
</comment>
<keyword evidence="1" id="KW-0234">DNA repair</keyword>
<comment type="catalytic activity">
    <reaction evidence="1">
        <text>ATP + H2O = ADP + phosphate + H(+)</text>
        <dbReference type="Rhea" id="RHEA:13065"/>
        <dbReference type="ChEBI" id="CHEBI:15377"/>
        <dbReference type="ChEBI" id="CHEBI:15378"/>
        <dbReference type="ChEBI" id="CHEBI:30616"/>
        <dbReference type="ChEBI" id="CHEBI:43474"/>
        <dbReference type="ChEBI" id="CHEBI:456216"/>
        <dbReference type="EC" id="5.6.2.3"/>
    </reaction>
</comment>
<dbReference type="GO" id="GO:0000723">
    <property type="term" value="P:telomere maintenance"/>
    <property type="evidence" value="ECO:0007669"/>
    <property type="project" value="InterPro"/>
</dbReference>
<sequence length="167" mass="19184">MGEKLGARLIVWDKALTCHRYLFEALNRILKDIMNTNLILGGKLIIQGGDFRQILSVVQRAQRPSLIGTCLKKSIIWHECEVLHLTTHMRVQNCLSSNDTTSQAQLAYHSVWLLQIGDGRIPNVQRQLYDDLIEIPQQVHINSKEDLITHIYEDLEVNCNNAQWLSL</sequence>
<evidence type="ECO:0000256" key="1">
    <source>
        <dbReference type="RuleBase" id="RU363044"/>
    </source>
</evidence>
<keyword evidence="1" id="KW-0233">DNA recombination</keyword>
<keyword evidence="1" id="KW-0067">ATP-binding</keyword>
<dbReference type="AlphaFoldDB" id="A0A0L8GIS7"/>
<dbReference type="STRING" id="37653.A0A0L8GIS7"/>
<proteinExistence type="inferred from homology"/>
<gene>
    <name evidence="3" type="ORF">OCBIM_22032961mg</name>
</gene>
<protein>
    <recommendedName>
        <fullName evidence="1">ATP-dependent DNA helicase</fullName>
        <ecNumber evidence="1">5.6.2.3</ecNumber>
    </recommendedName>
</protein>
<dbReference type="GO" id="GO:0005524">
    <property type="term" value="F:ATP binding"/>
    <property type="evidence" value="ECO:0007669"/>
    <property type="project" value="UniProtKB-KW"/>
</dbReference>
<dbReference type="GO" id="GO:0043139">
    <property type="term" value="F:5'-3' DNA helicase activity"/>
    <property type="evidence" value="ECO:0007669"/>
    <property type="project" value="UniProtKB-EC"/>
</dbReference>
<evidence type="ECO:0000259" key="2">
    <source>
        <dbReference type="Pfam" id="PF05970"/>
    </source>
</evidence>
<dbReference type="EMBL" id="KQ421695">
    <property type="protein sequence ID" value="KOF76754.1"/>
    <property type="molecule type" value="Genomic_DNA"/>
</dbReference>
<keyword evidence="1" id="KW-0227">DNA damage</keyword>
<feature type="domain" description="DNA helicase Pif1-like DEAD-box helicase" evidence="2">
    <location>
        <begin position="7"/>
        <end position="126"/>
    </location>
</feature>
<keyword evidence="1" id="KW-0378">Hydrolase</keyword>
<organism evidence="3">
    <name type="scientific">Octopus bimaculoides</name>
    <name type="common">California two-spotted octopus</name>
    <dbReference type="NCBI Taxonomy" id="37653"/>
    <lineage>
        <taxon>Eukaryota</taxon>
        <taxon>Metazoa</taxon>
        <taxon>Spiralia</taxon>
        <taxon>Lophotrochozoa</taxon>
        <taxon>Mollusca</taxon>
        <taxon>Cephalopoda</taxon>
        <taxon>Coleoidea</taxon>
        <taxon>Octopodiformes</taxon>
        <taxon>Octopoda</taxon>
        <taxon>Incirrata</taxon>
        <taxon>Octopodidae</taxon>
        <taxon>Octopus</taxon>
    </lineage>
</organism>
<dbReference type="GO" id="GO:0016887">
    <property type="term" value="F:ATP hydrolysis activity"/>
    <property type="evidence" value="ECO:0007669"/>
    <property type="project" value="RHEA"/>
</dbReference>
<keyword evidence="1" id="KW-0547">Nucleotide-binding</keyword>
<reference evidence="3" key="1">
    <citation type="submission" date="2015-07" db="EMBL/GenBank/DDBJ databases">
        <title>MeaNS - Measles Nucleotide Surveillance Program.</title>
        <authorList>
            <person name="Tran T."/>
            <person name="Druce J."/>
        </authorList>
    </citation>
    <scope>NUCLEOTIDE SEQUENCE</scope>
    <source>
        <strain evidence="3">UCB-OBI-ISO-001</strain>
        <tissue evidence="3">Gonad</tissue>
    </source>
</reference>
<dbReference type="PANTHER" id="PTHR10492:SF90">
    <property type="entry name" value="ATP-DEPENDENT DNA HELICASE"/>
    <property type="match status" value="1"/>
</dbReference>
<keyword evidence="1" id="KW-0347">Helicase</keyword>
<dbReference type="EC" id="5.6.2.3" evidence="1"/>
<name>A0A0L8GIS7_OCTBM</name>
<evidence type="ECO:0000313" key="3">
    <source>
        <dbReference type="EMBL" id="KOF76754.1"/>
    </source>
</evidence>
<comment type="cofactor">
    <cofactor evidence="1">
        <name>Mg(2+)</name>
        <dbReference type="ChEBI" id="CHEBI:18420"/>
    </cofactor>
</comment>
<dbReference type="GO" id="GO:0006281">
    <property type="term" value="P:DNA repair"/>
    <property type="evidence" value="ECO:0007669"/>
    <property type="project" value="UniProtKB-KW"/>
</dbReference>